<dbReference type="InterPro" id="IPR020904">
    <property type="entry name" value="Sc_DH/Rdtase_CS"/>
</dbReference>
<dbReference type="PANTHER" id="PTHR42760">
    <property type="entry name" value="SHORT-CHAIN DEHYDROGENASES/REDUCTASES FAMILY MEMBER"/>
    <property type="match status" value="1"/>
</dbReference>
<organism evidence="5 6">
    <name type="scientific">Phanerochaete sordida</name>
    <dbReference type="NCBI Taxonomy" id="48140"/>
    <lineage>
        <taxon>Eukaryota</taxon>
        <taxon>Fungi</taxon>
        <taxon>Dikarya</taxon>
        <taxon>Basidiomycota</taxon>
        <taxon>Agaricomycotina</taxon>
        <taxon>Agaricomycetes</taxon>
        <taxon>Polyporales</taxon>
        <taxon>Phanerochaetaceae</taxon>
        <taxon>Phanerochaete</taxon>
    </lineage>
</organism>
<dbReference type="AlphaFoldDB" id="A0A9P3G4Y4"/>
<dbReference type="PRINTS" id="PR00081">
    <property type="entry name" value="GDHRDH"/>
</dbReference>
<proteinExistence type="inferred from homology"/>
<dbReference type="GO" id="GO:0016616">
    <property type="term" value="F:oxidoreductase activity, acting on the CH-OH group of donors, NAD or NADP as acceptor"/>
    <property type="evidence" value="ECO:0007669"/>
    <property type="project" value="UniProtKB-ARBA"/>
</dbReference>
<comment type="caution">
    <text evidence="5">The sequence shown here is derived from an EMBL/GenBank/DDBJ whole genome shotgun (WGS) entry which is preliminary data.</text>
</comment>
<dbReference type="InterPro" id="IPR002347">
    <property type="entry name" value="SDR_fam"/>
</dbReference>
<accession>A0A9P3G4Y4</accession>
<sequence>MSVLTTSSKGKLALITGCTGGIGIATAKMLAQHGCSIAVHHSSQASKAKADALVAELTQHDGVKAAAFQADLSTYEATKQLYDDVVRTLGNPDILFGNHGAGFSKIGPTGDIRDISPQEFEETWRLNTGTNYYLCQLCVPYMEQQKWGRVILTSSVAALTGGVIGPHYASSKSAMHGLIHWLSLRYAKDGICSNAIAPALIEDTAMMANPSPELRARIPIGRLGKPDEIASIVLMLVQNGYMTNKVICADGGWTGGGL</sequence>
<evidence type="ECO:0000313" key="5">
    <source>
        <dbReference type="EMBL" id="GJE88187.1"/>
    </source>
</evidence>
<keyword evidence="6" id="KW-1185">Reference proteome</keyword>
<name>A0A9P3G4Y4_9APHY</name>
<evidence type="ECO:0000256" key="3">
    <source>
        <dbReference type="ARBA" id="ARBA00023002"/>
    </source>
</evidence>
<dbReference type="GO" id="GO:0006633">
    <property type="term" value="P:fatty acid biosynthetic process"/>
    <property type="evidence" value="ECO:0007669"/>
    <property type="project" value="TreeGrafter"/>
</dbReference>
<comment type="similarity">
    <text evidence="1">Belongs to the short-chain dehydrogenases/reductases (SDR) family.</text>
</comment>
<dbReference type="PROSITE" id="PS00061">
    <property type="entry name" value="ADH_SHORT"/>
    <property type="match status" value="1"/>
</dbReference>
<dbReference type="GO" id="GO:0048038">
    <property type="term" value="F:quinone binding"/>
    <property type="evidence" value="ECO:0007669"/>
    <property type="project" value="TreeGrafter"/>
</dbReference>
<reference evidence="5 6" key="1">
    <citation type="submission" date="2021-08" db="EMBL/GenBank/DDBJ databases">
        <title>Draft Genome Sequence of Phanerochaete sordida strain YK-624.</title>
        <authorList>
            <person name="Mori T."/>
            <person name="Dohra H."/>
            <person name="Suzuki T."/>
            <person name="Kawagishi H."/>
            <person name="Hirai H."/>
        </authorList>
    </citation>
    <scope>NUCLEOTIDE SEQUENCE [LARGE SCALE GENOMIC DNA]</scope>
    <source>
        <strain evidence="5 6">YK-624</strain>
    </source>
</reference>
<evidence type="ECO:0000313" key="6">
    <source>
        <dbReference type="Proteomes" id="UP000703269"/>
    </source>
</evidence>
<dbReference type="CDD" id="cd05233">
    <property type="entry name" value="SDR_c"/>
    <property type="match status" value="1"/>
</dbReference>
<dbReference type="Gene3D" id="3.40.50.720">
    <property type="entry name" value="NAD(P)-binding Rossmann-like Domain"/>
    <property type="match status" value="1"/>
</dbReference>
<keyword evidence="2" id="KW-0521">NADP</keyword>
<protein>
    <submittedName>
        <fullName evidence="5">3-oxoacyl-reductase</fullName>
    </submittedName>
</protein>
<dbReference type="OrthoDB" id="1888931at2759"/>
<dbReference type="FunFam" id="3.40.50.720:FF:000173">
    <property type="entry name" value="3-oxoacyl-[acyl-carrier protein] reductase"/>
    <property type="match status" value="1"/>
</dbReference>
<dbReference type="SMART" id="SM00822">
    <property type="entry name" value="PKS_KR"/>
    <property type="match status" value="1"/>
</dbReference>
<evidence type="ECO:0000259" key="4">
    <source>
        <dbReference type="SMART" id="SM00822"/>
    </source>
</evidence>
<dbReference type="InterPro" id="IPR036291">
    <property type="entry name" value="NAD(P)-bd_dom_sf"/>
</dbReference>
<gene>
    <name evidence="5" type="ORF">PsYK624_042700</name>
</gene>
<dbReference type="SUPFAM" id="SSF51735">
    <property type="entry name" value="NAD(P)-binding Rossmann-fold domains"/>
    <property type="match status" value="1"/>
</dbReference>
<evidence type="ECO:0000256" key="2">
    <source>
        <dbReference type="ARBA" id="ARBA00022857"/>
    </source>
</evidence>
<evidence type="ECO:0000256" key="1">
    <source>
        <dbReference type="ARBA" id="ARBA00006484"/>
    </source>
</evidence>
<dbReference type="Proteomes" id="UP000703269">
    <property type="component" value="Unassembled WGS sequence"/>
</dbReference>
<dbReference type="EMBL" id="BPQB01000008">
    <property type="protein sequence ID" value="GJE88187.1"/>
    <property type="molecule type" value="Genomic_DNA"/>
</dbReference>
<keyword evidence="3" id="KW-0560">Oxidoreductase</keyword>
<dbReference type="Pfam" id="PF00106">
    <property type="entry name" value="adh_short"/>
    <property type="match status" value="1"/>
</dbReference>
<dbReference type="InterPro" id="IPR057326">
    <property type="entry name" value="KR_dom"/>
</dbReference>
<feature type="domain" description="Ketoreductase" evidence="4">
    <location>
        <begin position="11"/>
        <end position="204"/>
    </location>
</feature>
<dbReference type="PANTHER" id="PTHR42760:SF127">
    <property type="entry name" value="3-KETOACYL-ACYL CARRIER PROTEIN REDUCTASE-RELATED"/>
    <property type="match status" value="1"/>
</dbReference>